<name>A0A2W0C7E6_9BACL</name>
<gene>
    <name evidence="2" type="ORF">PIL02S_05271</name>
</gene>
<dbReference type="OrthoDB" id="6194834at2"/>
<keyword evidence="1" id="KW-0812">Transmembrane</keyword>
<organism evidence="2 3">
    <name type="scientific">Paenibacillus illinoisensis</name>
    <dbReference type="NCBI Taxonomy" id="59845"/>
    <lineage>
        <taxon>Bacteria</taxon>
        <taxon>Bacillati</taxon>
        <taxon>Bacillota</taxon>
        <taxon>Bacilli</taxon>
        <taxon>Bacillales</taxon>
        <taxon>Paenibacillaceae</taxon>
        <taxon>Paenibacillus</taxon>
    </lineage>
</organism>
<dbReference type="Proteomes" id="UP000247459">
    <property type="component" value="Unassembled WGS sequence"/>
</dbReference>
<proteinExistence type="predicted"/>
<dbReference type="RefSeq" id="WP_110822031.1">
    <property type="nucleotide sequence ID" value="NZ_PRLG01000029.1"/>
</dbReference>
<evidence type="ECO:0000256" key="1">
    <source>
        <dbReference type="SAM" id="Phobius"/>
    </source>
</evidence>
<protein>
    <submittedName>
        <fullName evidence="2">Uncharacterized protein</fullName>
    </submittedName>
</protein>
<comment type="caution">
    <text evidence="2">The sequence shown here is derived from an EMBL/GenBank/DDBJ whole genome shotgun (WGS) entry which is preliminary data.</text>
</comment>
<keyword evidence="1" id="KW-0472">Membrane</keyword>
<sequence length="124" mass="14384">MDAYKFSFIGAIILLVILGATYINNVGYNNVKLMYKLNTTEVSIVQMDEEGQYLGLRMNSNQILKDRMEREGWQFKQQEGAAFFFKKDNKEAIISTEIWNSNYVLYRVDNNVVIIADNQVQQTP</sequence>
<feature type="transmembrane region" description="Helical" evidence="1">
    <location>
        <begin position="6"/>
        <end position="26"/>
    </location>
</feature>
<accession>A0A2W0C7E6</accession>
<evidence type="ECO:0000313" key="2">
    <source>
        <dbReference type="EMBL" id="PYY25902.1"/>
    </source>
</evidence>
<keyword evidence="1" id="KW-1133">Transmembrane helix</keyword>
<dbReference type="EMBL" id="PRLG01000029">
    <property type="protein sequence ID" value="PYY25902.1"/>
    <property type="molecule type" value="Genomic_DNA"/>
</dbReference>
<reference evidence="2 3" key="1">
    <citation type="submission" date="2018-01" db="EMBL/GenBank/DDBJ databases">
        <title>Genome sequence of the PGP bacterium Paenibacillus illinoisensis E3.</title>
        <authorList>
            <person name="Rolli E."/>
            <person name="Marasco R."/>
            <person name="Bessem C."/>
            <person name="Michoud G."/>
            <person name="Gaiarsa S."/>
            <person name="Borin S."/>
            <person name="Daffonchio D."/>
        </authorList>
    </citation>
    <scope>NUCLEOTIDE SEQUENCE [LARGE SCALE GENOMIC DNA]</scope>
    <source>
        <strain evidence="2 3">E3</strain>
    </source>
</reference>
<evidence type="ECO:0000313" key="3">
    <source>
        <dbReference type="Proteomes" id="UP000247459"/>
    </source>
</evidence>
<dbReference type="AlphaFoldDB" id="A0A2W0C7E6"/>